<feature type="compositionally biased region" description="Polar residues" evidence="6">
    <location>
        <begin position="78"/>
        <end position="91"/>
    </location>
</feature>
<keyword evidence="2" id="KW-0158">Chromosome</keyword>
<sequence>MEVEEPSPSSSSPMSSPAGSSDSIDLNFLPFLKREPKSEPASPERGPLPLPAPAPPPTQPPQQHAPAVHAPPPSATPDLSSASVMTPLQSLPPNPDEDALLREYYRLANLYNLQVGSGAIVPAPVPESAAPAVVHAATASAVKKRRPRSAELVRVSSLGVRDQIYFRDLVRRARITFECLRGLLLRDDERAESLGLAGAAGFGLGAPGGRPRRVRADLRAAALMGDHDLWLNRDRRIVGSMPGISVGDAFFFRMELCVLGLHGQVQAGIDYVTAGRSASGEPIATSIIVSGGYEDDDDHGDILVYTGHGGRDPNLHKHCVDQKLEGGNLALERSMAYGIEIRVIRAVKSKRSPAGKVYFYDGLYKVVDYWLDRGKSGFGVYKYKMLRIEGQEPMGTVNYRVAEQIKVDVFAVRPTGYLSFDISVGREILPVALYNDVDDDQDPLLFEYLARPIFPTSAVQGKFAEGGGGCDCAENCSIGCNCAGRNGGEFAYDKTGALLRGKPLVYECGPYCRCPPSCPNRVSQKGLQHRLEVFRSRETGWGVRSLDLIKAGTFICEFSGIVLTHKQSEIVAANGDCLVRPNRFPPRWLDWGDISDVNPEYVPPDHPAIPELNFAIDVSRARNVACYFSHSCSPNVFVQFVLFDHYNVSYPHLMIFAMENIPPLRELSIDYGMVDEWVGKLTIFHSSSLGSPSQLLTEPPLLGQVIETLGSVQKGIHTEGIGLYIHWEKGPARQKHDQLSATIRIIQTYSKKTLTVSSTHSLKEWRTGPGCPPHGCLGLVPLRSSGGTVVSSIGISLSLGSKQLCRGPANESDWSSLPASGESIFSAASSCFFSSSVRTSSNPSLSVSLSLHAEKNSSSVIAPGTLLDLTLTTTWCMSYTLAFHGPTASVRSCRRHVSCGSSTACVTSIPGRKMLVCDIAVTSCWTSASEAGAPAPSSAFIISLSLWLIMHNDPGGTLPSSEPSPRKSMVWSERWILKPSNPASVMSARRLAPRFQTL</sequence>
<dbReference type="SUPFAM" id="SSF88697">
    <property type="entry name" value="PUA domain-like"/>
    <property type="match status" value="1"/>
</dbReference>
<accession>A0AAQ3T0F6</accession>
<dbReference type="SUPFAM" id="SSF82199">
    <property type="entry name" value="SET domain"/>
    <property type="match status" value="1"/>
</dbReference>
<dbReference type="GO" id="GO:0005634">
    <property type="term" value="C:nucleus"/>
    <property type="evidence" value="ECO:0007669"/>
    <property type="project" value="UniProtKB-SubCell"/>
</dbReference>
<dbReference type="Pfam" id="PF02182">
    <property type="entry name" value="SAD_SRA"/>
    <property type="match status" value="1"/>
</dbReference>
<dbReference type="Pfam" id="PF00856">
    <property type="entry name" value="SET"/>
    <property type="match status" value="1"/>
</dbReference>
<gene>
    <name evidence="10" type="ORF">U9M48_012596</name>
</gene>
<dbReference type="InterPro" id="IPR007728">
    <property type="entry name" value="Pre-SET_dom"/>
</dbReference>
<dbReference type="InterPro" id="IPR015947">
    <property type="entry name" value="PUA-like_sf"/>
</dbReference>
<feature type="domain" description="SET" evidence="7">
    <location>
        <begin position="529"/>
        <end position="672"/>
    </location>
</feature>
<keyword evidence="3" id="KW-0156">Chromatin regulator</keyword>
<dbReference type="SMART" id="SM00317">
    <property type="entry name" value="SET"/>
    <property type="match status" value="1"/>
</dbReference>
<evidence type="ECO:0000256" key="4">
    <source>
        <dbReference type="ARBA" id="ARBA00023242"/>
    </source>
</evidence>
<dbReference type="InterPro" id="IPR025794">
    <property type="entry name" value="H3-K9-MeTrfase_plant"/>
</dbReference>
<dbReference type="GO" id="GO:0005694">
    <property type="term" value="C:chromosome"/>
    <property type="evidence" value="ECO:0007669"/>
    <property type="project" value="UniProtKB-SubCell"/>
</dbReference>
<dbReference type="Gene3D" id="2.170.270.10">
    <property type="entry name" value="SET domain"/>
    <property type="match status" value="1"/>
</dbReference>
<dbReference type="PROSITE" id="PS50867">
    <property type="entry name" value="PRE_SET"/>
    <property type="match status" value="1"/>
</dbReference>
<evidence type="ECO:0000256" key="3">
    <source>
        <dbReference type="ARBA" id="ARBA00022853"/>
    </source>
</evidence>
<keyword evidence="4 5" id="KW-0539">Nucleus</keyword>
<dbReference type="PANTHER" id="PTHR45660">
    <property type="entry name" value="HISTONE-LYSINE N-METHYLTRANSFERASE SETMAR"/>
    <property type="match status" value="1"/>
</dbReference>
<dbReference type="InterPro" id="IPR001214">
    <property type="entry name" value="SET_dom"/>
</dbReference>
<evidence type="ECO:0000313" key="11">
    <source>
        <dbReference type="Proteomes" id="UP001341281"/>
    </source>
</evidence>
<organism evidence="10 11">
    <name type="scientific">Paspalum notatum var. saurae</name>
    <dbReference type="NCBI Taxonomy" id="547442"/>
    <lineage>
        <taxon>Eukaryota</taxon>
        <taxon>Viridiplantae</taxon>
        <taxon>Streptophyta</taxon>
        <taxon>Embryophyta</taxon>
        <taxon>Tracheophyta</taxon>
        <taxon>Spermatophyta</taxon>
        <taxon>Magnoliopsida</taxon>
        <taxon>Liliopsida</taxon>
        <taxon>Poales</taxon>
        <taxon>Poaceae</taxon>
        <taxon>PACMAD clade</taxon>
        <taxon>Panicoideae</taxon>
        <taxon>Andropogonodae</taxon>
        <taxon>Paspaleae</taxon>
        <taxon>Paspalinae</taxon>
        <taxon>Paspalum</taxon>
    </lineage>
</organism>
<dbReference type="SMART" id="SM00468">
    <property type="entry name" value="PreSET"/>
    <property type="match status" value="1"/>
</dbReference>
<dbReference type="InterPro" id="IPR003105">
    <property type="entry name" value="SRA_YDG"/>
</dbReference>
<evidence type="ECO:0000256" key="1">
    <source>
        <dbReference type="ARBA" id="ARBA00004286"/>
    </source>
</evidence>
<dbReference type="InterPro" id="IPR051357">
    <property type="entry name" value="H3K9_HMTase_SUVAR3-9"/>
</dbReference>
<dbReference type="Pfam" id="PF05033">
    <property type="entry name" value="Pre-SET"/>
    <property type="match status" value="1"/>
</dbReference>
<dbReference type="GO" id="GO:0042054">
    <property type="term" value="F:histone methyltransferase activity"/>
    <property type="evidence" value="ECO:0007669"/>
    <property type="project" value="InterPro"/>
</dbReference>
<dbReference type="InterPro" id="IPR036987">
    <property type="entry name" value="SRA-YDG_sf"/>
</dbReference>
<dbReference type="PANTHER" id="PTHR45660:SF3">
    <property type="entry name" value="HISTONE-LYSINE N-METHYLTRANSFERASE FAMILY MEMBER SUVH9"/>
    <property type="match status" value="1"/>
</dbReference>
<evidence type="ECO:0000259" key="8">
    <source>
        <dbReference type="PROSITE" id="PS50867"/>
    </source>
</evidence>
<dbReference type="InterPro" id="IPR046341">
    <property type="entry name" value="SET_dom_sf"/>
</dbReference>
<feature type="compositionally biased region" description="Low complexity" evidence="6">
    <location>
        <begin position="1"/>
        <end position="23"/>
    </location>
</feature>
<evidence type="ECO:0000256" key="2">
    <source>
        <dbReference type="ARBA" id="ARBA00022454"/>
    </source>
</evidence>
<dbReference type="EMBL" id="CP144747">
    <property type="protein sequence ID" value="WVZ62904.1"/>
    <property type="molecule type" value="Genomic_DNA"/>
</dbReference>
<dbReference type="PROSITE" id="PS50280">
    <property type="entry name" value="SET"/>
    <property type="match status" value="1"/>
</dbReference>
<dbReference type="SMART" id="SM00466">
    <property type="entry name" value="SRA"/>
    <property type="match status" value="1"/>
</dbReference>
<evidence type="ECO:0000313" key="10">
    <source>
        <dbReference type="EMBL" id="WVZ62904.1"/>
    </source>
</evidence>
<name>A0AAQ3T0F6_PASNO</name>
<feature type="domain" description="Pre-SET" evidence="8">
    <location>
        <begin position="468"/>
        <end position="526"/>
    </location>
</feature>
<dbReference type="GO" id="GO:0003690">
    <property type="term" value="F:double-stranded DNA binding"/>
    <property type="evidence" value="ECO:0007669"/>
    <property type="project" value="TreeGrafter"/>
</dbReference>
<evidence type="ECO:0008006" key="12">
    <source>
        <dbReference type="Google" id="ProtNLM"/>
    </source>
</evidence>
<evidence type="ECO:0000256" key="5">
    <source>
        <dbReference type="PROSITE-ProRule" id="PRU00358"/>
    </source>
</evidence>
<feature type="compositionally biased region" description="Pro residues" evidence="6">
    <location>
        <begin position="46"/>
        <end position="60"/>
    </location>
</feature>
<dbReference type="GO" id="GO:0008270">
    <property type="term" value="F:zinc ion binding"/>
    <property type="evidence" value="ECO:0007669"/>
    <property type="project" value="InterPro"/>
</dbReference>
<feature type="domain" description="YDG" evidence="9">
    <location>
        <begin position="239"/>
        <end position="387"/>
    </location>
</feature>
<dbReference type="Proteomes" id="UP001341281">
    <property type="component" value="Chromosome 03"/>
</dbReference>
<dbReference type="PROSITE" id="PS51015">
    <property type="entry name" value="YDG"/>
    <property type="match status" value="1"/>
</dbReference>
<evidence type="ECO:0000259" key="7">
    <source>
        <dbReference type="PROSITE" id="PS50280"/>
    </source>
</evidence>
<dbReference type="Gene3D" id="2.30.280.10">
    <property type="entry name" value="SRA-YDG"/>
    <property type="match status" value="1"/>
</dbReference>
<comment type="subcellular location">
    <subcellularLocation>
        <location evidence="1">Chromosome</location>
    </subcellularLocation>
    <subcellularLocation>
        <location evidence="5">Nucleus</location>
    </subcellularLocation>
</comment>
<keyword evidence="11" id="KW-1185">Reference proteome</keyword>
<proteinExistence type="predicted"/>
<dbReference type="PROSITE" id="PS51575">
    <property type="entry name" value="SAM_MT43_SUVAR39_2"/>
    <property type="match status" value="1"/>
</dbReference>
<dbReference type="AlphaFoldDB" id="A0AAQ3T0F6"/>
<reference evidence="10 11" key="1">
    <citation type="submission" date="2024-02" db="EMBL/GenBank/DDBJ databases">
        <title>High-quality chromosome-scale genome assembly of Pensacola bahiagrass (Paspalum notatum Flugge var. saurae).</title>
        <authorList>
            <person name="Vega J.M."/>
            <person name="Podio M."/>
            <person name="Orjuela J."/>
            <person name="Siena L.A."/>
            <person name="Pessino S.C."/>
            <person name="Combes M.C."/>
            <person name="Mariac C."/>
            <person name="Albertini E."/>
            <person name="Pupilli F."/>
            <person name="Ortiz J.P.A."/>
            <person name="Leblanc O."/>
        </authorList>
    </citation>
    <scope>NUCLEOTIDE SEQUENCE [LARGE SCALE GENOMIC DNA]</scope>
    <source>
        <strain evidence="10">R1</strain>
        <tissue evidence="10">Leaf</tissue>
    </source>
</reference>
<evidence type="ECO:0000256" key="6">
    <source>
        <dbReference type="SAM" id="MobiDB-lite"/>
    </source>
</evidence>
<feature type="region of interest" description="Disordered" evidence="6">
    <location>
        <begin position="1"/>
        <end position="95"/>
    </location>
</feature>
<evidence type="ECO:0000259" key="9">
    <source>
        <dbReference type="PROSITE" id="PS51015"/>
    </source>
</evidence>
<protein>
    <recommendedName>
        <fullName evidence="12">Histone-lysine N-methyltransferase family member SUVH2</fullName>
    </recommendedName>
</protein>